<evidence type="ECO:0000256" key="3">
    <source>
        <dbReference type="ARBA" id="ARBA00022729"/>
    </source>
</evidence>
<comment type="caution">
    <text evidence="5">The sequence shown here is derived from an EMBL/GenBank/DDBJ whole genome shotgun (WGS) entry which is preliminary data.</text>
</comment>
<dbReference type="GO" id="GO:0030246">
    <property type="term" value="F:carbohydrate binding"/>
    <property type="evidence" value="ECO:0007669"/>
    <property type="project" value="UniProtKB-ARBA"/>
</dbReference>
<comment type="similarity">
    <text evidence="2">Belongs to the bacterial solute-binding protein 2 family.</text>
</comment>
<feature type="domain" description="Periplasmic binding protein" evidence="4">
    <location>
        <begin position="42"/>
        <end position="289"/>
    </location>
</feature>
<protein>
    <submittedName>
        <fullName evidence="5">Sugar ABC transporter substrate-binding protein</fullName>
    </submittedName>
</protein>
<dbReference type="GO" id="GO:0030313">
    <property type="term" value="C:cell envelope"/>
    <property type="evidence" value="ECO:0007669"/>
    <property type="project" value="UniProtKB-SubCell"/>
</dbReference>
<dbReference type="InterPro" id="IPR028082">
    <property type="entry name" value="Peripla_BP_I"/>
</dbReference>
<reference evidence="5 6" key="1">
    <citation type="submission" date="2018-07" db="EMBL/GenBank/DDBJ databases">
        <title>New species, Clostridium PI-S10-A1B.</title>
        <authorList>
            <person name="Krishna G."/>
            <person name="Summeta K."/>
            <person name="Shikha S."/>
            <person name="Prabhu P.B."/>
            <person name="Suresh K."/>
        </authorList>
    </citation>
    <scope>NUCLEOTIDE SEQUENCE [LARGE SCALE GENOMIC DNA]</scope>
    <source>
        <strain evidence="5 6">PI-S10-A1B</strain>
    </source>
</reference>
<dbReference type="Gene3D" id="3.40.50.2300">
    <property type="match status" value="2"/>
</dbReference>
<evidence type="ECO:0000256" key="1">
    <source>
        <dbReference type="ARBA" id="ARBA00004196"/>
    </source>
</evidence>
<evidence type="ECO:0000313" key="6">
    <source>
        <dbReference type="Proteomes" id="UP000260680"/>
    </source>
</evidence>
<name>A0A3E2NCK4_9FIRM</name>
<dbReference type="SUPFAM" id="SSF53822">
    <property type="entry name" value="Periplasmic binding protein-like I"/>
    <property type="match status" value="1"/>
</dbReference>
<accession>A0A3E2NCK4</accession>
<dbReference type="EMBL" id="QOHO01000031">
    <property type="protein sequence ID" value="RFZ78722.1"/>
    <property type="molecule type" value="Genomic_DNA"/>
</dbReference>
<sequence>MKRKAAVFLLIALIAALTTDGCSRRKDEAPPHEALIFGATYMTRNNPYFNVLGQGIEEVVEANGDILLTRDPLQDQEKQNEQIEELIDEGISMLFLNPVDWEAVRPALIACKKAGVAVINVDTVVKDRDLVISVIETDNYQAGQLCALDMMKRKKSADIVILDNPIQMSITYRAQGFTDAIADNPNYRVVYRHAAAGEIEVSSKVMEEFLNQNKKFDVVLGGNDPTALGALAALQQARKEEGVLIYGIDGSPDFKAILDMGYVTGTSAQSPKALGRVAAETAYRYLSGEPVDPYISLSSTLITKDNLADYEIDGWQ</sequence>
<evidence type="ECO:0000259" key="4">
    <source>
        <dbReference type="Pfam" id="PF13407"/>
    </source>
</evidence>
<dbReference type="Proteomes" id="UP000260680">
    <property type="component" value="Unassembled WGS sequence"/>
</dbReference>
<organism evidence="5 6">
    <name type="scientific">Lacrimispora amygdalina</name>
    <dbReference type="NCBI Taxonomy" id="253257"/>
    <lineage>
        <taxon>Bacteria</taxon>
        <taxon>Bacillati</taxon>
        <taxon>Bacillota</taxon>
        <taxon>Clostridia</taxon>
        <taxon>Lachnospirales</taxon>
        <taxon>Lachnospiraceae</taxon>
        <taxon>Lacrimispora</taxon>
    </lineage>
</organism>
<dbReference type="CDD" id="cd19971">
    <property type="entry name" value="PBP1_ABC_sugar_binding-like"/>
    <property type="match status" value="1"/>
</dbReference>
<dbReference type="RefSeq" id="WP_117417151.1">
    <property type="nucleotide sequence ID" value="NZ_QOHO01000031.1"/>
</dbReference>
<evidence type="ECO:0000256" key="2">
    <source>
        <dbReference type="ARBA" id="ARBA00007639"/>
    </source>
</evidence>
<evidence type="ECO:0000313" key="5">
    <source>
        <dbReference type="EMBL" id="RFZ78722.1"/>
    </source>
</evidence>
<dbReference type="AlphaFoldDB" id="A0A3E2NCK4"/>
<dbReference type="InterPro" id="IPR025997">
    <property type="entry name" value="SBP_2_dom"/>
</dbReference>
<dbReference type="PANTHER" id="PTHR46847">
    <property type="entry name" value="D-ALLOSE-BINDING PERIPLASMIC PROTEIN-RELATED"/>
    <property type="match status" value="1"/>
</dbReference>
<comment type="subcellular location">
    <subcellularLocation>
        <location evidence="1">Cell envelope</location>
    </subcellularLocation>
</comment>
<dbReference type="OrthoDB" id="9814427at2"/>
<gene>
    <name evidence="5" type="ORF">DS742_11465</name>
</gene>
<keyword evidence="3" id="KW-0732">Signal</keyword>
<dbReference type="Pfam" id="PF13407">
    <property type="entry name" value="Peripla_BP_4"/>
    <property type="match status" value="1"/>
</dbReference>
<proteinExistence type="inferred from homology"/>
<dbReference type="PANTHER" id="PTHR46847:SF1">
    <property type="entry name" value="D-ALLOSE-BINDING PERIPLASMIC PROTEIN-RELATED"/>
    <property type="match status" value="1"/>
</dbReference>